<keyword evidence="8" id="KW-0234">DNA repair</keyword>
<dbReference type="InterPro" id="IPR018117">
    <property type="entry name" value="C5_DNA_meth_AS"/>
</dbReference>
<dbReference type="EMBL" id="SNRY01001561">
    <property type="protein sequence ID" value="KAA6330024.1"/>
    <property type="molecule type" value="Genomic_DNA"/>
</dbReference>
<dbReference type="InterPro" id="IPR004603">
    <property type="entry name" value="DNA_mismatch_endonuc_vsr"/>
</dbReference>
<sequence length="572" mass="66467">MIQFHKKLYFCKMDRLTKEQRKKNMQAVKATGSKIESALAKMLFARGYRYRKNDKTVFGKPDLTFKKLKIAVFIDGEFWHGKDWNVRKYDHKSNQEFWIPKIERNIQRDKEVNEELDKQGWRVLRFWGKDIQKDLLSCILKIENVIKQEKMEFKEKISTEDFGSSRYRIRIIEPDSNKETVLTHYMHNSENGVSKFYKKDAIKFAKEILQHEYPEDVTLKVTEEALQYKIFETFNVPFPPVKNPEFKFIDLFAGIGGFRLAMQNLGGKCVYTSEWDLEAKRTYRANFGETPFGDITKEETKSYIPDGFDLLCAGFPCQAFSIAGKRGGFEDTRGTLFFDVAEIIRRKQPKAIFLENVKGLRNHNSGKTLATILNVLRNDLEYYVPEPHIINAKDFGVPQNRERIYIVGFHKDTKITEFKYPEPLKKEVCFADIKEKNAVPTKYYLSTQYVQTLRNHKARHESKGNGFGFEIILDDGISNAIVVGGMGRERNLVIDNRISDFTPTTHIKGEVNREGIRKMTPREWARLQGFPDNYIIPVADASAYKQFGNSVAVPAIQATAKEILKAIEKIRW</sequence>
<dbReference type="PRINTS" id="PR00105">
    <property type="entry name" value="C5METTRFRASE"/>
</dbReference>
<dbReference type="InterPro" id="IPR001525">
    <property type="entry name" value="C5_MeTfrase"/>
</dbReference>
<dbReference type="Gene3D" id="3.40.50.150">
    <property type="entry name" value="Vaccinia Virus protein VP39"/>
    <property type="match status" value="1"/>
</dbReference>
<dbReference type="PANTHER" id="PTHR46098:SF1">
    <property type="entry name" value="TRNA (CYTOSINE(38)-C(5))-METHYLTRANSFERASE"/>
    <property type="match status" value="1"/>
</dbReference>
<dbReference type="PROSITE" id="PS51679">
    <property type="entry name" value="SAM_MT_C5"/>
    <property type="match status" value="1"/>
</dbReference>
<dbReference type="GO" id="GO:0016787">
    <property type="term" value="F:hydrolase activity"/>
    <property type="evidence" value="ECO:0007669"/>
    <property type="project" value="UniProtKB-KW"/>
</dbReference>
<dbReference type="Gene3D" id="3.40.960.10">
    <property type="entry name" value="VSR Endonuclease"/>
    <property type="match status" value="1"/>
</dbReference>
<dbReference type="SUPFAM" id="SSF53335">
    <property type="entry name" value="S-adenosyl-L-methionine-dependent methyltransferases"/>
    <property type="match status" value="1"/>
</dbReference>
<dbReference type="CDD" id="cd00315">
    <property type="entry name" value="Cyt_C5_DNA_methylase"/>
    <property type="match status" value="1"/>
</dbReference>
<comment type="caution">
    <text evidence="9">The sequence shown here is derived from an EMBL/GenBank/DDBJ whole genome shotgun (WGS) entry which is preliminary data.</text>
</comment>
<dbReference type="InterPro" id="IPR029063">
    <property type="entry name" value="SAM-dependent_MTases_sf"/>
</dbReference>
<proteinExistence type="predicted"/>
<dbReference type="GO" id="GO:0003886">
    <property type="term" value="F:DNA (cytosine-5-)-methyltransferase activity"/>
    <property type="evidence" value="ECO:0007669"/>
    <property type="project" value="UniProtKB-EC"/>
</dbReference>
<evidence type="ECO:0000256" key="7">
    <source>
        <dbReference type="ARBA" id="ARBA00022801"/>
    </source>
</evidence>
<dbReference type="EC" id="2.1.1.37" evidence="9"/>
<dbReference type="InterPro" id="IPR011335">
    <property type="entry name" value="Restrct_endonuc-II-like"/>
</dbReference>
<keyword evidence="2 9" id="KW-0808">Transferase</keyword>
<evidence type="ECO:0000313" key="9">
    <source>
        <dbReference type="EMBL" id="KAA6330024.1"/>
    </source>
</evidence>
<dbReference type="GO" id="GO:0004519">
    <property type="term" value="F:endonuclease activity"/>
    <property type="evidence" value="ECO:0007669"/>
    <property type="project" value="UniProtKB-KW"/>
</dbReference>
<dbReference type="Pfam" id="PF03852">
    <property type="entry name" value="Vsr"/>
    <property type="match status" value="1"/>
</dbReference>
<dbReference type="SUPFAM" id="SSF52980">
    <property type="entry name" value="Restriction endonuclease-like"/>
    <property type="match status" value="1"/>
</dbReference>
<dbReference type="CDD" id="cd00221">
    <property type="entry name" value="Vsr"/>
    <property type="match status" value="1"/>
</dbReference>
<dbReference type="GO" id="GO:0032259">
    <property type="term" value="P:methylation"/>
    <property type="evidence" value="ECO:0007669"/>
    <property type="project" value="UniProtKB-KW"/>
</dbReference>
<evidence type="ECO:0000256" key="1">
    <source>
        <dbReference type="ARBA" id="ARBA00022603"/>
    </source>
</evidence>
<keyword evidence="7" id="KW-0378">Hydrolase</keyword>
<evidence type="ECO:0000256" key="2">
    <source>
        <dbReference type="ARBA" id="ARBA00022679"/>
    </source>
</evidence>
<dbReference type="NCBIfam" id="TIGR00675">
    <property type="entry name" value="dcm"/>
    <property type="match status" value="1"/>
</dbReference>
<dbReference type="Gene3D" id="3.90.120.30">
    <property type="match status" value="1"/>
</dbReference>
<keyword evidence="3" id="KW-0949">S-adenosyl-L-methionine</keyword>
<dbReference type="AlphaFoldDB" id="A0A5J4R9L2"/>
<keyword evidence="6" id="KW-0227">DNA damage</keyword>
<dbReference type="PANTHER" id="PTHR46098">
    <property type="entry name" value="TRNA (CYTOSINE(38)-C(5))-METHYLTRANSFERASE"/>
    <property type="match status" value="1"/>
</dbReference>
<keyword evidence="5" id="KW-0255">Endonuclease</keyword>
<organism evidence="9">
    <name type="scientific">termite gut metagenome</name>
    <dbReference type="NCBI Taxonomy" id="433724"/>
    <lineage>
        <taxon>unclassified sequences</taxon>
        <taxon>metagenomes</taxon>
        <taxon>organismal metagenomes</taxon>
    </lineage>
</organism>
<dbReference type="InterPro" id="IPR050750">
    <property type="entry name" value="C5-MTase"/>
</dbReference>
<keyword evidence="4" id="KW-0540">Nuclease</keyword>
<evidence type="ECO:0000256" key="5">
    <source>
        <dbReference type="ARBA" id="ARBA00022759"/>
    </source>
</evidence>
<dbReference type="GO" id="GO:0006298">
    <property type="term" value="P:mismatch repair"/>
    <property type="evidence" value="ECO:0007669"/>
    <property type="project" value="InterPro"/>
</dbReference>
<protein>
    <submittedName>
        <fullName evidence="9">Modification methylase HpaII</fullName>
        <ecNumber evidence="9">2.1.1.37</ecNumber>
    </submittedName>
</protein>
<reference evidence="9" key="1">
    <citation type="submission" date="2019-03" db="EMBL/GenBank/DDBJ databases">
        <title>Single cell metagenomics reveals metabolic interactions within the superorganism composed of flagellate Streblomastix strix and complex community of Bacteroidetes bacteria on its surface.</title>
        <authorList>
            <person name="Treitli S.C."/>
            <person name="Kolisko M."/>
            <person name="Husnik F."/>
            <person name="Keeling P."/>
            <person name="Hampl V."/>
        </authorList>
    </citation>
    <scope>NUCLEOTIDE SEQUENCE</scope>
    <source>
        <strain evidence="9">STM</strain>
    </source>
</reference>
<dbReference type="Pfam" id="PF00145">
    <property type="entry name" value="DNA_methylase"/>
    <property type="match status" value="1"/>
</dbReference>
<name>A0A5J4R9L2_9ZZZZ</name>
<accession>A0A5J4R9L2</accession>
<evidence type="ECO:0000256" key="6">
    <source>
        <dbReference type="ARBA" id="ARBA00022763"/>
    </source>
</evidence>
<evidence type="ECO:0000256" key="3">
    <source>
        <dbReference type="ARBA" id="ARBA00022691"/>
    </source>
</evidence>
<gene>
    <name evidence="9" type="ORF">EZS27_021228</name>
</gene>
<evidence type="ECO:0000256" key="8">
    <source>
        <dbReference type="ARBA" id="ARBA00023204"/>
    </source>
</evidence>
<dbReference type="PROSITE" id="PS00094">
    <property type="entry name" value="C5_MTASE_1"/>
    <property type="match status" value="1"/>
</dbReference>
<keyword evidence="1 9" id="KW-0489">Methyltransferase</keyword>
<dbReference type="NCBIfam" id="TIGR00632">
    <property type="entry name" value="vsr"/>
    <property type="match status" value="1"/>
</dbReference>
<evidence type="ECO:0000256" key="4">
    <source>
        <dbReference type="ARBA" id="ARBA00022722"/>
    </source>
</evidence>